<dbReference type="Pfam" id="PF19613">
    <property type="entry name" value="DUF6118"/>
    <property type="match status" value="1"/>
</dbReference>
<accession>A0ABT0E1T9</accession>
<dbReference type="EMBL" id="JALKHS010000020">
    <property type="protein sequence ID" value="MCK0533344.1"/>
    <property type="molecule type" value="Genomic_DNA"/>
</dbReference>
<reference evidence="2 3" key="1">
    <citation type="submission" date="2022-04" db="EMBL/GenBank/DDBJ databases">
        <authorList>
            <person name="Huq M.A."/>
        </authorList>
    </citation>
    <scope>NUCLEOTIDE SEQUENCE [LARGE SCALE GENOMIC DNA]</scope>
    <source>
        <strain evidence="2 3">MAH-33</strain>
    </source>
</reference>
<evidence type="ECO:0000313" key="2">
    <source>
        <dbReference type="EMBL" id="MCK0533344.1"/>
    </source>
</evidence>
<keyword evidence="1" id="KW-0812">Transmembrane</keyword>
<name>A0ABT0E1T9_9SPHN</name>
<comment type="caution">
    <text evidence="2">The sequence shown here is derived from an EMBL/GenBank/DDBJ whole genome shotgun (WGS) entry which is preliminary data.</text>
</comment>
<gene>
    <name evidence="2" type="ORF">MU848_17270</name>
</gene>
<dbReference type="InterPro" id="IPR046121">
    <property type="entry name" value="DUF6118"/>
</dbReference>
<dbReference type="Proteomes" id="UP001203512">
    <property type="component" value="Unassembled WGS sequence"/>
</dbReference>
<evidence type="ECO:0000313" key="3">
    <source>
        <dbReference type="Proteomes" id="UP001203512"/>
    </source>
</evidence>
<dbReference type="RefSeq" id="WP_247234453.1">
    <property type="nucleotide sequence ID" value="NZ_JALKHS010000020.1"/>
</dbReference>
<proteinExistence type="predicted"/>
<protein>
    <submittedName>
        <fullName evidence="2">DUF6118 family protein</fullName>
    </submittedName>
</protein>
<keyword evidence="1" id="KW-1133">Transmembrane helix</keyword>
<sequence>MDQYREVEQDDPVAAFEQLRGEVTLLRRAVEGLTAARESIDIPDYEPTLARTEKVLGILATQVDAVRKSPAMALTPETVGSRLNASVKEAVNAVRGEAQASKAALDGAVSDLRRLAGSVRYAEEQRRWLLISGGGGLALGLLLYAALAGPIAQLMPASWHWPERMATRVLGKDTIWNAGQHLMASASQPSWDAIADAANLVRDNREVIERCRKAAAKAEKAVHCTIEVKGE</sequence>
<organism evidence="2 3">
    <name type="scientific">Sphingobium agri</name>
    <dbReference type="NCBI Taxonomy" id="2933566"/>
    <lineage>
        <taxon>Bacteria</taxon>
        <taxon>Pseudomonadati</taxon>
        <taxon>Pseudomonadota</taxon>
        <taxon>Alphaproteobacteria</taxon>
        <taxon>Sphingomonadales</taxon>
        <taxon>Sphingomonadaceae</taxon>
        <taxon>Sphingobium</taxon>
    </lineage>
</organism>
<feature type="transmembrane region" description="Helical" evidence="1">
    <location>
        <begin position="128"/>
        <end position="147"/>
    </location>
</feature>
<keyword evidence="3" id="KW-1185">Reference proteome</keyword>
<evidence type="ECO:0000256" key="1">
    <source>
        <dbReference type="SAM" id="Phobius"/>
    </source>
</evidence>
<keyword evidence="1" id="KW-0472">Membrane</keyword>